<dbReference type="SUPFAM" id="SSF49313">
    <property type="entry name" value="Cadherin-like"/>
    <property type="match status" value="3"/>
</dbReference>
<dbReference type="PRINTS" id="PR00313">
    <property type="entry name" value="CABNDNGRPT"/>
</dbReference>
<evidence type="ECO:0000256" key="1">
    <source>
        <dbReference type="ARBA" id="ARBA00004370"/>
    </source>
</evidence>
<dbReference type="InterPro" id="IPR050557">
    <property type="entry name" value="RTX_toxin/Mannuronan_C5-epim"/>
</dbReference>
<dbReference type="InterPro" id="IPR003995">
    <property type="entry name" value="RTX_toxin_determinant-A"/>
</dbReference>
<evidence type="ECO:0000256" key="4">
    <source>
        <dbReference type="ARBA" id="ARBA00022656"/>
    </source>
</evidence>
<dbReference type="InterPro" id="IPR011049">
    <property type="entry name" value="Serralysin-like_metalloprot_C"/>
</dbReference>
<keyword evidence="5" id="KW-0677">Repeat</keyword>
<dbReference type="InterPro" id="IPR006644">
    <property type="entry name" value="Cadg"/>
</dbReference>
<dbReference type="Proteomes" id="UP000031637">
    <property type="component" value="Chromosome"/>
</dbReference>
<dbReference type="Gene3D" id="2.150.10.10">
    <property type="entry name" value="Serralysin-like metalloprotease, C-terminal"/>
    <property type="match status" value="10"/>
</dbReference>
<dbReference type="Gene3D" id="2.60.40.2700">
    <property type="match status" value="1"/>
</dbReference>
<keyword evidence="3" id="KW-0964">Secreted</keyword>
<dbReference type="SMART" id="SM00736">
    <property type="entry name" value="CADG"/>
    <property type="match status" value="3"/>
</dbReference>
<dbReference type="InterPro" id="IPR018511">
    <property type="entry name" value="Hemolysin-typ_Ca-bd_CS"/>
</dbReference>
<dbReference type="Pfam" id="PF06594">
    <property type="entry name" value="HCBP_related"/>
    <property type="match status" value="1"/>
</dbReference>
<feature type="domain" description="Dystroglycan-type cadherin-like" evidence="9">
    <location>
        <begin position="1640"/>
        <end position="1739"/>
    </location>
</feature>
<evidence type="ECO:0000256" key="5">
    <source>
        <dbReference type="ARBA" id="ARBA00022737"/>
    </source>
</evidence>
<evidence type="ECO:0000256" key="3">
    <source>
        <dbReference type="ARBA" id="ARBA00022525"/>
    </source>
</evidence>
<dbReference type="GO" id="GO:0090729">
    <property type="term" value="F:toxin activity"/>
    <property type="evidence" value="ECO:0007669"/>
    <property type="project" value="UniProtKB-KW"/>
</dbReference>
<dbReference type="GO" id="GO:0005509">
    <property type="term" value="F:calcium ion binding"/>
    <property type="evidence" value="ECO:0007669"/>
    <property type="project" value="InterPro"/>
</dbReference>
<evidence type="ECO:0000259" key="9">
    <source>
        <dbReference type="SMART" id="SM00736"/>
    </source>
</evidence>
<name>W0SEX6_9PROT</name>
<dbReference type="InterPro" id="IPR010566">
    <property type="entry name" value="Haemolys_ca-bd"/>
</dbReference>
<dbReference type="RefSeq" id="WP_041098714.1">
    <property type="nucleotide sequence ID" value="NZ_AP012547.1"/>
</dbReference>
<dbReference type="SUPFAM" id="SSF53474">
    <property type="entry name" value="alpha/beta-Hydrolases"/>
    <property type="match status" value="1"/>
</dbReference>
<organism evidence="10 11">
    <name type="scientific">Sulfuritalea hydrogenivorans sk43H</name>
    <dbReference type="NCBI Taxonomy" id="1223802"/>
    <lineage>
        <taxon>Bacteria</taxon>
        <taxon>Pseudomonadati</taxon>
        <taxon>Pseudomonadota</taxon>
        <taxon>Betaproteobacteria</taxon>
        <taxon>Nitrosomonadales</taxon>
        <taxon>Sterolibacteriaceae</taxon>
        <taxon>Sulfuritalea</taxon>
    </lineage>
</organism>
<reference evidence="10 11" key="1">
    <citation type="journal article" date="2014" name="Syst. Appl. Microbiol.">
        <title>Complete genomes of freshwater sulfur oxidizers Sulfuricella denitrificans skB26 and Sulfuritalea hydrogenivorans sk43H: genetic insights into the sulfur oxidation pathway of betaproteobacteria.</title>
        <authorList>
            <person name="Watanabe T."/>
            <person name="Kojima H."/>
            <person name="Fukui M."/>
        </authorList>
    </citation>
    <scope>NUCLEOTIDE SEQUENCE [LARGE SCALE GENOMIC DNA]</scope>
    <source>
        <strain evidence="10">DSM22779</strain>
    </source>
</reference>
<keyword evidence="11" id="KW-1185">Reference proteome</keyword>
<dbReference type="SUPFAM" id="SSF51120">
    <property type="entry name" value="beta-Roll"/>
    <property type="match status" value="14"/>
</dbReference>
<dbReference type="EMBL" id="AP012547">
    <property type="protein sequence ID" value="BAO29611.1"/>
    <property type="molecule type" value="Genomic_DNA"/>
</dbReference>
<dbReference type="PROSITE" id="PS00330">
    <property type="entry name" value="HEMOLYSIN_CALCIUM"/>
    <property type="match status" value="14"/>
</dbReference>
<keyword evidence="4" id="KW-0800">Toxin</keyword>
<sequence>MSTIFQQYEYAKLSAAAYINFAGVSYTDGRLIAEAASTKQGVIPLALATQMFVRDPVNNPNPWTVLGAPYNNDAAGFHATLFGRGTEKVLAIAGTEPSVGGQVDLDLFLADIAEIGTYGVAFHQSVSMINYILRLAAPPGSTDVLQLDLFGLPPTSSEWDPEAPINPGATGWRIEARHNGVGIGGINAGDTITVTGHSLGGHLAAFAQRLFPNLISEAITYNAPGFDPGTSAKFTDEFVALFTPFLPGPPAASFGELNIATLRSDDLAPGNPAVVSSWITGTPPSTPEYITVEQNSHGIGQIVDSLALQSVFARMDTGFNDAKARALFDAASPDTASSEERLLEALHRVLVGSIDKLPEVKAGGLPEYSSDGNFAARTEWYDKFVKVEAAIVARPALQLESLVDKPAAALANLAKDGDIDATAYRYALKAGNPFAILGVPTLYTPHNPNGELDLYDPATGKGDLSEQWIKDRSAYLTWVLRANTDDLPAPGGKTSFDGSKYGSQDSRNWEFTSLDPDSAKTRTILVKGSMLGGTNKIIFGSDSAEDEAKPISGGVGDDRLYGMAGNDQLNGGAGNDHLEGGRGADTLIGGKGNDKLIGGLGDDTYVYSTVGLGDGLDTIIDGDGLGKIKIDNEVLGKGIGSDRVYEFIDTTNVKHSYLFLTGNASTGGDLLIDGKITVKNYKNGNLGITLDTAPIVAPETTNVITRTGQSKVIYDGPGNDHIIGSADDDSIEQDQISPGVLRGAGDDLIEAGTGNDGAAAGLGNDVILGGAGYDTLMGGPGDDRLYADAEISIEAAITNGNTQAGSGRGEVLNGDQSWNIGAPDGNDLLIGGAGNDILEGNGGQDILIGGAGDDDIIGDVSFIRDLLTGTIQSNNPFYWEMQANRNFWAPWYYDHGYGNLVEPSAMGNADVIYAGNGNDFVWGAYGNDVIFGEGDDDRLVGEGDNDIILGGTGNDVIWGDGGVMSTVVEGADYLDGGEGNDTIYGGGGEDVLLGGTGTNTLYGGAGRDTYVFEKGSQNTVYDTGDNSYRFGAGVDAASVKLKVGSLRLEFGDGEGGDVHLMNVDHNDLFSSLGSTQFEFADGSVLSSTELLARGFDIEGTDGDDTLTGTSVADRINGRKGNDTLMGGAGVDTYLYQRGDGADIIADSAGWRWDAEVGASLREGNVLSLGAGIAVSDITARLDRDSGRIVLDLDGGDRIDIGSQYEHTIQALKFADGSALAIEEFFTQRPIEVSGTVEAESLSGTMYTDRIAGAGGDDVLAGGTGSDIYIYNIGDGTDRIQDTLDDANVLQFGAGIAPASITPLLATDWLTLGLDGGSIALGAMTDPAVTSLRFEDGTTQTLADFLEQRGVVQSIATAGDDVMAMFGGDQVLQGQVGDDRLYGSARDDVLDGGSGNDTLIGGAGNDTYVYRLGDGADRIVDYYANTLSFGVGIAADTIAPVYDVNALTLDLSNGDSIEIGALDNLAIQTLRFSDGVSLSVAQLIEQRGGFVERGSDDDDVLVAGLFVGRIEGLAGNDELHCGNGRQTLVGGLGDDILAGGAGDDTYIFNRGDGADVIEDRSWAWAGEGGEGRVPETNALILGNGIAPATTQAVVDFNGNVTLDFGEGDSVRVGRENDAAIQEIRFADGSAFSVTDILLGRPTARSVAGQIANEDEAFSFALPANTFADPNGDSLTYSVNLADGSDLPSWLSFDAQTGVFSGTPGNADVGTLDIAVTVTDPHGNQGTARLALQVANVNDAPVVTAAIAGQVTAPDRAYEFAVPDGSFGDIDTGDVLMLTGSLADGSALPAWLSFDAATRSFTGTPANGDAGMLELKVTATDLAGGSVSQNFMLTVDADLGASLSGTSGDDELIGTSLNDTLDGGAGDDFLNGGRGRDVYLIGPGGGYDSIYERQDGPVSIAGEEADTIRFTAGISPDDVTLVTGEGESLLMLSIGDGVGSVDLMFWPETMPRVEFADDTVWSPGMLQETLAGSVFGDEYFRILIGSTEDEALEADTDAVIEMHGMAGNDTLIAGEADGALLIGGAGEDTLIGGTGSNGYFIDRHSGNDTVIVSVGSEIWNGLELGGDIAQDQLRFARHTGEDGRDLTVLIDGSDTTATIKGWYDAVNPSRLDSLYFWATEEELSGAELDAAIQADNATTGTLTLSGDAAQNQTLVAVNTLADLDGLVGLGYQWQSSADGSVWSDIDGATTGSLLLTEAAVGRQVRVVASYADREGRIGSVASVATAAIANVNDAPVVNIAIANQSARENDAFVFELPSATFADADAGDSLAVSARLANGDPLPAWLSFDAATGRLIGTPAHADAGELQIVVTATDLAGATISQTFALTVEALAGVTLTGTAGNDILTGGIGDDTLDGGAGRDRMIGGAGNDIYVVDTTGEVIVELTGEGMDTVQSGVSLTLAANVENLTLLGTANISGTGNALNNLLTGNSGNNTLNGVAGADTLIGGLGNDSYYVDSAGDIVTEALDEGTDRVISSISYTLGEHLENLTLTGTEAIDGTGNELNNVIVGNSAGNVLSGLGGNDSLSGGIGSDTLFGGEGNDTLNGSAGDDNMAGGLGNDSYYVDSAGDVVTETLDEGTDRVISSISYTLGEHLENLTLTGTEAIDGTGNAQNNVIVGNSVGNVLSGLGGNDSLSGGIGSDTLFGGEGNDTLNGSAGDDNMAGGLGNDSYYVDSAGDIVTEVLDEGTDRVISSISYTLGEHLENLTLTGTEAIDGTGNAQNNVIVGNSVGNVLSGLGGNDSLSGGIGSDTLFGGEGNDTLNGSAGDDSMTGGLGNDSYYVDRAGDVVTEVLDEGTDRVISSISYTLGEHLENLTLTGTEAINGTGNELNNVIVGNSTGNVLSGLGGNDSLSGGIGDDALDGGAGNDRMTGGQGNDTYRLGLGSGADIVVENDASAGNTDVAEFLAGIATDQIWLRHVGNSLEASIIGTTDRLTVQNWYLGDQYHVEQFRTADGKLLLDSQVENLVQAMAAFAPPAAGQTTLPPTYQDTLAPVIAANWQ</sequence>
<protein>
    <recommendedName>
        <fullName evidence="9">Dystroglycan-type cadherin-like domain-containing protein</fullName>
    </recommendedName>
</protein>
<dbReference type="STRING" id="1223802.SUTH_01819"/>
<accession>W0SEX6</accession>
<evidence type="ECO:0000256" key="8">
    <source>
        <dbReference type="ARBA" id="ARBA00023136"/>
    </source>
</evidence>
<feature type="domain" description="Dystroglycan-type cadherin-like" evidence="9">
    <location>
        <begin position="1740"/>
        <end position="1840"/>
    </location>
</feature>
<proteinExistence type="predicted"/>
<dbReference type="KEGG" id="shd:SUTH_01819"/>
<dbReference type="GO" id="GO:0005576">
    <property type="term" value="C:extracellular region"/>
    <property type="evidence" value="ECO:0007669"/>
    <property type="project" value="UniProtKB-SubCell"/>
</dbReference>
<dbReference type="GO" id="GO:0016020">
    <property type="term" value="C:membrane"/>
    <property type="evidence" value="ECO:0007669"/>
    <property type="project" value="UniProtKB-SubCell"/>
</dbReference>
<evidence type="ECO:0000313" key="10">
    <source>
        <dbReference type="EMBL" id="BAO29611.1"/>
    </source>
</evidence>
<dbReference type="Gene3D" id="2.60.40.10">
    <property type="entry name" value="Immunoglobulins"/>
    <property type="match status" value="3"/>
</dbReference>
<dbReference type="PANTHER" id="PTHR38340:SF1">
    <property type="entry name" value="S-LAYER PROTEIN"/>
    <property type="match status" value="1"/>
</dbReference>
<gene>
    <name evidence="10" type="ORF">SUTH_01819</name>
</gene>
<evidence type="ECO:0000256" key="7">
    <source>
        <dbReference type="ARBA" id="ARBA00023026"/>
    </source>
</evidence>
<evidence type="ECO:0000313" key="11">
    <source>
        <dbReference type="Proteomes" id="UP000031637"/>
    </source>
</evidence>
<dbReference type="Pfam" id="PF05345">
    <property type="entry name" value="He_PIG"/>
    <property type="match status" value="3"/>
</dbReference>
<dbReference type="PRINTS" id="PR01488">
    <property type="entry name" value="RTXTOXINA"/>
</dbReference>
<dbReference type="Pfam" id="PF00353">
    <property type="entry name" value="HemolysinCabind"/>
    <property type="match status" value="18"/>
</dbReference>
<dbReference type="CDD" id="cd11303">
    <property type="entry name" value="Dystroglycan_repeat"/>
    <property type="match status" value="1"/>
</dbReference>
<dbReference type="HOGENOM" id="CLU_226161_0_0_4"/>
<dbReference type="InterPro" id="IPR001343">
    <property type="entry name" value="Hemolysn_Ca-bd"/>
</dbReference>
<dbReference type="InterPro" id="IPR015919">
    <property type="entry name" value="Cadherin-like_sf"/>
</dbReference>
<keyword evidence="8" id="KW-0472">Membrane</keyword>
<keyword evidence="7" id="KW-0843">Virulence</keyword>
<evidence type="ECO:0000256" key="6">
    <source>
        <dbReference type="ARBA" id="ARBA00022837"/>
    </source>
</evidence>
<dbReference type="InterPro" id="IPR029058">
    <property type="entry name" value="AB_hydrolase_fold"/>
</dbReference>
<keyword evidence="6" id="KW-0106">Calcium</keyword>
<comment type="subcellular location">
    <subcellularLocation>
        <location evidence="1">Membrane</location>
    </subcellularLocation>
    <subcellularLocation>
        <location evidence="2">Secreted</location>
    </subcellularLocation>
</comment>
<evidence type="ECO:0000256" key="2">
    <source>
        <dbReference type="ARBA" id="ARBA00004613"/>
    </source>
</evidence>
<dbReference type="PANTHER" id="PTHR38340">
    <property type="entry name" value="S-LAYER PROTEIN"/>
    <property type="match status" value="1"/>
</dbReference>
<dbReference type="InterPro" id="IPR013783">
    <property type="entry name" value="Ig-like_fold"/>
</dbReference>
<feature type="domain" description="Dystroglycan-type cadherin-like" evidence="9">
    <location>
        <begin position="2234"/>
        <end position="2334"/>
    </location>
</feature>